<dbReference type="PANTHER" id="PTHR43081">
    <property type="entry name" value="ADENYLATE CYCLASE, TERMINAL-DIFFERENTIATION SPECIFIC-RELATED"/>
    <property type="match status" value="1"/>
</dbReference>
<dbReference type="PANTHER" id="PTHR43081:SF1">
    <property type="entry name" value="ADENYLATE CYCLASE, TERMINAL-DIFFERENTIATION SPECIFIC"/>
    <property type="match status" value="1"/>
</dbReference>
<evidence type="ECO:0000256" key="5">
    <source>
        <dbReference type="SAM" id="SignalP"/>
    </source>
</evidence>
<dbReference type="Proteomes" id="UP000247498">
    <property type="component" value="Unassembled WGS sequence"/>
</dbReference>
<feature type="compositionally biased region" description="Polar residues" evidence="3">
    <location>
        <begin position="1340"/>
        <end position="1355"/>
    </location>
</feature>
<dbReference type="OrthoDB" id="676979at2759"/>
<gene>
    <name evidence="7" type="ORF">Rsub_06846</name>
</gene>
<dbReference type="InterPro" id="IPR029787">
    <property type="entry name" value="Nucleotide_cyclase"/>
</dbReference>
<dbReference type="InParanoid" id="A0A2V0P9K5"/>
<feature type="transmembrane region" description="Helical" evidence="4">
    <location>
        <begin position="522"/>
        <end position="546"/>
    </location>
</feature>
<evidence type="ECO:0000256" key="2">
    <source>
        <dbReference type="ARBA" id="ARBA00022614"/>
    </source>
</evidence>
<feature type="region of interest" description="Disordered" evidence="3">
    <location>
        <begin position="1742"/>
        <end position="2046"/>
    </location>
</feature>
<dbReference type="InterPro" id="IPR050697">
    <property type="entry name" value="Adenylyl/Guanylyl_Cyclase_3/4"/>
</dbReference>
<feature type="region of interest" description="Disordered" evidence="3">
    <location>
        <begin position="1328"/>
        <end position="1355"/>
    </location>
</feature>
<dbReference type="Pfam" id="PF00211">
    <property type="entry name" value="Guanylate_cyc"/>
    <property type="match status" value="1"/>
</dbReference>
<feature type="compositionally biased region" description="Low complexity" evidence="3">
    <location>
        <begin position="1702"/>
        <end position="1713"/>
    </location>
</feature>
<feature type="compositionally biased region" description="Pro residues" evidence="3">
    <location>
        <begin position="1897"/>
        <end position="1909"/>
    </location>
</feature>
<dbReference type="SUPFAM" id="SSF49265">
    <property type="entry name" value="Fibronectin type III"/>
    <property type="match status" value="1"/>
</dbReference>
<comment type="caution">
    <text evidence="7">The sequence shown here is derived from an EMBL/GenBank/DDBJ whole genome shotgun (WGS) entry which is preliminary data.</text>
</comment>
<evidence type="ECO:0000256" key="1">
    <source>
        <dbReference type="ARBA" id="ARBA00004430"/>
    </source>
</evidence>
<name>A0A2V0P9K5_9CHLO</name>
<feature type="compositionally biased region" description="Low complexity" evidence="3">
    <location>
        <begin position="1415"/>
        <end position="1424"/>
    </location>
</feature>
<feature type="compositionally biased region" description="Gly residues" evidence="3">
    <location>
        <begin position="2031"/>
        <end position="2042"/>
    </location>
</feature>
<feature type="region of interest" description="Disordered" evidence="3">
    <location>
        <begin position="1401"/>
        <end position="1634"/>
    </location>
</feature>
<evidence type="ECO:0000313" key="8">
    <source>
        <dbReference type="Proteomes" id="UP000247498"/>
    </source>
</evidence>
<feature type="compositionally biased region" description="Low complexity" evidence="3">
    <location>
        <begin position="1754"/>
        <end position="1771"/>
    </location>
</feature>
<feature type="compositionally biased region" description="Low complexity" evidence="3">
    <location>
        <begin position="1473"/>
        <end position="1486"/>
    </location>
</feature>
<dbReference type="InterPro" id="IPR032675">
    <property type="entry name" value="LRR_dom_sf"/>
</dbReference>
<dbReference type="InterPro" id="IPR036116">
    <property type="entry name" value="FN3_sf"/>
</dbReference>
<keyword evidence="5" id="KW-0732">Signal</keyword>
<dbReference type="GO" id="GO:0005930">
    <property type="term" value="C:axoneme"/>
    <property type="evidence" value="ECO:0007669"/>
    <property type="project" value="UniProtKB-SubCell"/>
</dbReference>
<feature type="compositionally biased region" description="Gly residues" evidence="3">
    <location>
        <begin position="2071"/>
        <end position="2087"/>
    </location>
</feature>
<keyword evidence="2" id="KW-0433">Leucine-rich repeat</keyword>
<feature type="compositionally biased region" description="Gly residues" evidence="3">
    <location>
        <begin position="1804"/>
        <end position="1824"/>
    </location>
</feature>
<dbReference type="InterPro" id="IPR013210">
    <property type="entry name" value="LRR_N_plant-typ"/>
</dbReference>
<feature type="compositionally biased region" description="Low complexity" evidence="3">
    <location>
        <begin position="1977"/>
        <end position="2025"/>
    </location>
</feature>
<evidence type="ECO:0000313" key="7">
    <source>
        <dbReference type="EMBL" id="GBF93847.1"/>
    </source>
</evidence>
<organism evidence="7 8">
    <name type="scientific">Raphidocelis subcapitata</name>
    <dbReference type="NCBI Taxonomy" id="307507"/>
    <lineage>
        <taxon>Eukaryota</taxon>
        <taxon>Viridiplantae</taxon>
        <taxon>Chlorophyta</taxon>
        <taxon>core chlorophytes</taxon>
        <taxon>Chlorophyceae</taxon>
        <taxon>CS clade</taxon>
        <taxon>Sphaeropleales</taxon>
        <taxon>Selenastraceae</taxon>
        <taxon>Raphidocelis</taxon>
    </lineage>
</organism>
<protein>
    <submittedName>
        <fullName evidence="7">Adenylate cyclase</fullName>
    </submittedName>
</protein>
<dbReference type="GO" id="GO:0009190">
    <property type="term" value="P:cyclic nucleotide biosynthetic process"/>
    <property type="evidence" value="ECO:0007669"/>
    <property type="project" value="InterPro"/>
</dbReference>
<dbReference type="Pfam" id="PF08263">
    <property type="entry name" value="LRRNT_2"/>
    <property type="match status" value="1"/>
</dbReference>
<keyword evidence="4" id="KW-0812">Transmembrane</keyword>
<feature type="compositionally biased region" description="Pro residues" evidence="3">
    <location>
        <begin position="1963"/>
        <end position="1976"/>
    </location>
</feature>
<evidence type="ECO:0000259" key="6">
    <source>
        <dbReference type="PROSITE" id="PS50125"/>
    </source>
</evidence>
<dbReference type="EMBL" id="BDRX01000045">
    <property type="protein sequence ID" value="GBF93847.1"/>
    <property type="molecule type" value="Genomic_DNA"/>
</dbReference>
<evidence type="ECO:0000256" key="4">
    <source>
        <dbReference type="SAM" id="Phobius"/>
    </source>
</evidence>
<keyword evidence="4" id="KW-1133">Transmembrane helix</keyword>
<feature type="compositionally biased region" description="Low complexity" evidence="3">
    <location>
        <begin position="1843"/>
        <end position="1861"/>
    </location>
</feature>
<dbReference type="PROSITE" id="PS50125">
    <property type="entry name" value="GUANYLATE_CYCLASE_2"/>
    <property type="match status" value="1"/>
</dbReference>
<dbReference type="Gene3D" id="3.30.70.1230">
    <property type="entry name" value="Nucleotide cyclase"/>
    <property type="match status" value="3"/>
</dbReference>
<proteinExistence type="predicted"/>
<feature type="signal peptide" evidence="5">
    <location>
        <begin position="1"/>
        <end position="38"/>
    </location>
</feature>
<sequence>MQTLAAVARHRGCRAWHWAAVVLSLAALLGVLPRAARAADPPPTLPADKDALLMIKAAMPAAGGAATLGTWDEATDPCAAAWAGVMCECGQISAATACVDEAPDAPSKRVKALVLGPLTTGSQPLRGNVSAALGALGELLLLELGTVPSELGSLSKLQWLALDGNHLSGTLPAFLGTLPALRGAQLEGNQFSGPLPAQWCDNNATYSVQGNALICGVVPPCLEARGVLGTVALGETFLLPSGNLSYESGGYCDDSPPQCDTDIGCRVFAPTFFTSRGVVAFNFTGFVDPNSGPLSYTWGVGSAPGLVDVLPAVRYNGTEVIRKVRLRDATEKPLRWYTVVHGLSSLTLADGMSYFVTVIAANRAGPRLSSNASSAAVIADTTPPLPAAVYNTDEWRQSATTNAVRHLGASWDNFTDPQSGISAYYVQFVGLAAAANASAAADAADASSEAWGRAPARQEVNLTDLVNVGVANRIRYPVRTLNDSFQYFARVTAVNRAGLNATAAGLPIRVDMATGANLSAGAMALVIVLVSLVCLGAGAGLALLIARARMVQQRRRDKARAMESKQVKALMYALAATSNSKDAQPTGSFTSAVPGSKLTTYEQLKVSDDFAFVLTDIESSTELSQADPQAFQQMQEIHDSVMREGIARHGGYEIITEGDSFSVAFTSVPAAAAFCLDVQYRLLETSWPRRVLQMRPCRPVRSATGDVLFQGPRVRMGLHWARKGSVVNRLHHITRHRMFSGPGMQYTQEIGDSAYGGQVLMSYDAWQELSKDMAAAGWPVVHLIGMFHLPSAPHPVWLYQLSEVIGKPLGRTFGLPRKLAVEWPDVGGTYKVSTTWRLSICPPPALNRDGALAFVVCRVATVPAGAAGPMPRPMQDRFEEITLMQAQQFRGYYFPLEAQLQQPGRMLLAFAETMDALRFCHAAQMLYMYSTWPAEAHDYFGVSVPSADGRWVFQGPRIAMAIHEDSSFEATQLSALRGVLSPTDAVCLSGPAISFVLELARFVRGGQVVLSQTAWESVKPAVTQHPGAVQVISLGTHILSPAYPEETLLMEVMPNLLARRVFKSPNTQYMVQPGYRDAPDISQPMAIVFCKVCKPDEVAAAEGPNGHDPNIIGLYQACVPMYTCMARALLLVYGGYECKEPEAGKFTLAFKRLDNALQWACRLQAELVHLPWPDDLLRLRDCTRQQGPQGELVYAGLRVRIGVAWGRAGSKKPLNTGRADYFGVVANTAARVMGLANPGQVLFELSERLIERDAGVPPSIDFSAVYLPAEGWAEAPHLLKHAAAVAAEKGEGPEALCIQLRSLGPQRIRGLDGPRVIYEAVPPGLIGRNMPLKPEHEQARTPSPSARSVTSSQGIRQRIDSWVDRGRSGWLLRKVVATGSFTDGAGGTLAALRASSSSYTSAASGAGERYPSRTAARAPAALADGGEGAGGNPSPRSHSFLADGELPGRRFGGRAAGAASFGPGGWLPARQLSGSPATAGGPSARGSPPPHHQHGAPRSSSLDAPGGALGLLRQASGSYPPIAGGGAGPSALRVRSGSGGGLAGVQPLRQGSGTHSGVGGPAADASTAGAQFPPIRTAPNPAAPEQWTDSGADSPSESPLPPGPSSRHGSFASAAVGRQASDLSTLSRDGGAASPGPAFLNNSFIVTGGNGGGATRLPGPLRMLERLGVRVGGRSRAAAVAAAAALRGGGADSPTPPSPQHAWAPPGQGDAAPQQQVYGYAHMDDPTYEEGVINAFNEMRSRPSQTFPAGSGGSAAESGGTAGGRAAAPEASGRRSPHSGGGRHRGRGSPRHQARHGGHDRRGSSGGGGSRHSPRGSGGGGGGSPAPPASGAAGVREERRASQEAAAAAGGAGHSRGASRSPEGARLGSGQHGAGRRVSPLSGPGHALLSAEASSQPLPPQQQQPPPPQQQQQQQHSAAPEGGAAPVAAGKPGGRPAAGEASPPRVTLALARDETAGGSLQPAEPPTPAAAPPPAHAAPWASQQRAAAVLPGSPSKPAALAGAPPAALVHPAGAQEGSSSRSSEGSSDDGGCQGGGGGGAQSGGCEVRYGSVVGQSIPEMVSLERAAQMDGRGGGGGGSGGNAGGGAATAAKGRG</sequence>
<dbReference type="SUPFAM" id="SSF52058">
    <property type="entry name" value="L domain-like"/>
    <property type="match status" value="1"/>
</dbReference>
<feature type="domain" description="Guanylate cyclase" evidence="6">
    <location>
        <begin position="611"/>
        <end position="719"/>
    </location>
</feature>
<reference evidence="7 8" key="1">
    <citation type="journal article" date="2018" name="Sci. Rep.">
        <title>Raphidocelis subcapitata (=Pseudokirchneriella subcapitata) provides an insight into genome evolution and environmental adaptations in the Sphaeropleales.</title>
        <authorList>
            <person name="Suzuki S."/>
            <person name="Yamaguchi H."/>
            <person name="Nakajima N."/>
            <person name="Kawachi M."/>
        </authorList>
    </citation>
    <scope>NUCLEOTIDE SEQUENCE [LARGE SCALE GENOMIC DNA]</scope>
    <source>
        <strain evidence="7 8">NIES-35</strain>
    </source>
</reference>
<feature type="compositionally biased region" description="Basic residues" evidence="3">
    <location>
        <begin position="1775"/>
        <end position="1799"/>
    </location>
</feature>
<dbReference type="SMART" id="SM00044">
    <property type="entry name" value="CYCc"/>
    <property type="match status" value="1"/>
</dbReference>
<evidence type="ECO:0000256" key="3">
    <source>
        <dbReference type="SAM" id="MobiDB-lite"/>
    </source>
</evidence>
<feature type="chain" id="PRO_5015933721" evidence="5">
    <location>
        <begin position="39"/>
        <end position="2095"/>
    </location>
</feature>
<dbReference type="Gene3D" id="3.80.10.10">
    <property type="entry name" value="Ribonuclease Inhibitor"/>
    <property type="match status" value="1"/>
</dbReference>
<comment type="subcellular location">
    <subcellularLocation>
        <location evidence="1">Cytoplasm</location>
        <location evidence="1">Cytoskeleton</location>
        <location evidence="1">Cilium axoneme</location>
    </subcellularLocation>
</comment>
<dbReference type="GO" id="GO:0035556">
    <property type="term" value="P:intracellular signal transduction"/>
    <property type="evidence" value="ECO:0007669"/>
    <property type="project" value="InterPro"/>
</dbReference>
<feature type="compositionally biased region" description="Low complexity" evidence="3">
    <location>
        <begin position="1910"/>
        <end position="1941"/>
    </location>
</feature>
<feature type="region of interest" description="Disordered" evidence="3">
    <location>
        <begin position="1687"/>
        <end position="1713"/>
    </location>
</feature>
<dbReference type="STRING" id="307507.A0A2V0P9K5"/>
<keyword evidence="4" id="KW-0472">Membrane</keyword>
<dbReference type="InterPro" id="IPR001054">
    <property type="entry name" value="A/G_cyclase"/>
</dbReference>
<dbReference type="SUPFAM" id="SSF55073">
    <property type="entry name" value="Nucleotide cyclase"/>
    <property type="match status" value="2"/>
</dbReference>
<feature type="region of interest" description="Disordered" evidence="3">
    <location>
        <begin position="2063"/>
        <end position="2095"/>
    </location>
</feature>
<keyword evidence="8" id="KW-1185">Reference proteome</keyword>
<accession>A0A2V0P9K5</accession>